<dbReference type="Proteomes" id="UP000239757">
    <property type="component" value="Unassembled WGS sequence"/>
</dbReference>
<accession>A0A2P5YB47</accession>
<reference evidence="2 3" key="1">
    <citation type="submission" date="2015-01" db="EMBL/GenBank/DDBJ databases">
        <title>Genome of allotetraploid Gossypium barbadense reveals genomic plasticity and fiber elongation in cotton evolution.</title>
        <authorList>
            <person name="Chen X."/>
            <person name="Liu X."/>
            <person name="Zhao B."/>
            <person name="Zheng H."/>
            <person name="Hu Y."/>
            <person name="Lu G."/>
            <person name="Yang C."/>
            <person name="Chen J."/>
            <person name="Shan C."/>
            <person name="Zhang L."/>
            <person name="Zhou Y."/>
            <person name="Wang L."/>
            <person name="Guo W."/>
            <person name="Bai Y."/>
            <person name="Ruan J."/>
            <person name="Shangguan X."/>
            <person name="Mao Y."/>
            <person name="Jiang J."/>
            <person name="Zhu Y."/>
            <person name="Lei J."/>
            <person name="Kang H."/>
            <person name="Chen S."/>
            <person name="He X."/>
            <person name="Wang R."/>
            <person name="Wang Y."/>
            <person name="Chen J."/>
            <person name="Wang L."/>
            <person name="Yu S."/>
            <person name="Wang B."/>
            <person name="Wei J."/>
            <person name="Song S."/>
            <person name="Lu X."/>
            <person name="Gao Z."/>
            <person name="Gu W."/>
            <person name="Deng X."/>
            <person name="Ma D."/>
            <person name="Wang S."/>
            <person name="Liang W."/>
            <person name="Fang L."/>
            <person name="Cai C."/>
            <person name="Zhu X."/>
            <person name="Zhou B."/>
            <person name="Zhang Y."/>
            <person name="Chen Z."/>
            <person name="Xu S."/>
            <person name="Zhu R."/>
            <person name="Wang S."/>
            <person name="Zhang T."/>
            <person name="Zhao G."/>
        </authorList>
    </citation>
    <scope>NUCLEOTIDE SEQUENCE [LARGE SCALE GENOMIC DNA]</scope>
    <source>
        <strain evidence="3">cv. Xinhai21</strain>
        <tissue evidence="2">Leaf</tissue>
    </source>
</reference>
<evidence type="ECO:0000313" key="2">
    <source>
        <dbReference type="EMBL" id="PPS12799.1"/>
    </source>
</evidence>
<gene>
    <name evidence="2" type="ORF">GOBAR_AA07852</name>
</gene>
<evidence type="ECO:0000313" key="3">
    <source>
        <dbReference type="Proteomes" id="UP000239757"/>
    </source>
</evidence>
<dbReference type="AlphaFoldDB" id="A0A2P5YB47"/>
<feature type="region of interest" description="Disordered" evidence="1">
    <location>
        <begin position="1"/>
        <end position="43"/>
    </location>
</feature>
<evidence type="ECO:0000256" key="1">
    <source>
        <dbReference type="SAM" id="MobiDB-lite"/>
    </source>
</evidence>
<sequence>MHTRRPRRMPRNPRRGGHNKVDNVSSSSTTTQEPTPMVAPPPGFAYGPSSSTYYTLMLSAFQTTTMPTTTYRQSMLCRKHFRNHHSTKLHYPQNHLFLDRRIHDGNQGATNRNQLQTRRKRLEAETTTCTGG</sequence>
<organism evidence="2 3">
    <name type="scientific">Gossypium barbadense</name>
    <name type="common">Sea Island cotton</name>
    <name type="synonym">Hibiscus barbadensis</name>
    <dbReference type="NCBI Taxonomy" id="3634"/>
    <lineage>
        <taxon>Eukaryota</taxon>
        <taxon>Viridiplantae</taxon>
        <taxon>Streptophyta</taxon>
        <taxon>Embryophyta</taxon>
        <taxon>Tracheophyta</taxon>
        <taxon>Spermatophyta</taxon>
        <taxon>Magnoliopsida</taxon>
        <taxon>eudicotyledons</taxon>
        <taxon>Gunneridae</taxon>
        <taxon>Pentapetalae</taxon>
        <taxon>rosids</taxon>
        <taxon>malvids</taxon>
        <taxon>Malvales</taxon>
        <taxon>Malvaceae</taxon>
        <taxon>Malvoideae</taxon>
        <taxon>Gossypium</taxon>
    </lineage>
</organism>
<feature type="compositionally biased region" description="Basic residues" evidence="1">
    <location>
        <begin position="1"/>
        <end position="18"/>
    </location>
</feature>
<name>A0A2P5YB47_GOSBA</name>
<dbReference type="EMBL" id="KZ663430">
    <property type="protein sequence ID" value="PPS12799.1"/>
    <property type="molecule type" value="Genomic_DNA"/>
</dbReference>
<proteinExistence type="predicted"/>
<protein>
    <submittedName>
        <fullName evidence="2">Uncharacterized protein</fullName>
    </submittedName>
</protein>